<name>A0A1M6WYS8_9FIRM</name>
<evidence type="ECO:0000313" key="1">
    <source>
        <dbReference type="EMBL" id="SHK98801.1"/>
    </source>
</evidence>
<protein>
    <submittedName>
        <fullName evidence="1">Uncharacterized protein</fullName>
    </submittedName>
</protein>
<keyword evidence="2" id="KW-1185">Reference proteome</keyword>
<dbReference type="RefSeq" id="WP_073278435.1">
    <property type="nucleotide sequence ID" value="NZ_FRAC01000021.1"/>
</dbReference>
<dbReference type="OrthoDB" id="1707431at2"/>
<dbReference type="Proteomes" id="UP000184386">
    <property type="component" value="Unassembled WGS sequence"/>
</dbReference>
<proteinExistence type="predicted"/>
<dbReference type="AlphaFoldDB" id="A0A1M6WYS8"/>
<evidence type="ECO:0000313" key="2">
    <source>
        <dbReference type="Proteomes" id="UP000184386"/>
    </source>
</evidence>
<reference evidence="1 2" key="1">
    <citation type="submission" date="2016-11" db="EMBL/GenBank/DDBJ databases">
        <authorList>
            <person name="Jaros S."/>
            <person name="Januszkiewicz K."/>
            <person name="Wedrychowicz H."/>
        </authorList>
    </citation>
    <scope>NUCLEOTIDE SEQUENCE [LARGE SCALE GENOMIC DNA]</scope>
    <source>
        <strain evidence="1 2">DSM 15929</strain>
    </source>
</reference>
<organism evidence="1 2">
    <name type="scientific">Anaerocolumna jejuensis DSM 15929</name>
    <dbReference type="NCBI Taxonomy" id="1121322"/>
    <lineage>
        <taxon>Bacteria</taxon>
        <taxon>Bacillati</taxon>
        <taxon>Bacillota</taxon>
        <taxon>Clostridia</taxon>
        <taxon>Lachnospirales</taxon>
        <taxon>Lachnospiraceae</taxon>
        <taxon>Anaerocolumna</taxon>
    </lineage>
</organism>
<accession>A0A1M6WYS8</accession>
<gene>
    <name evidence="1" type="ORF">SAMN02745136_03812</name>
</gene>
<dbReference type="EMBL" id="FRAC01000021">
    <property type="protein sequence ID" value="SHK98801.1"/>
    <property type="molecule type" value="Genomic_DNA"/>
</dbReference>
<sequence length="85" mass="9768">MNIPVDVIAVFNTLGNIKPAYIRLENEDHSLITYQITTIHFSKEENHTGTSNIVYVCDILAGENQRQINIAYNLQSHKWFLHNPS</sequence>